<comment type="caution">
    <text evidence="1">The sequence shown here is derived from an EMBL/GenBank/DDBJ whole genome shotgun (WGS) entry which is preliminary data.</text>
</comment>
<name>A0A2S4PK12_9PEZI</name>
<protein>
    <submittedName>
        <fullName evidence="1">Uncharacterized protein</fullName>
    </submittedName>
</protein>
<proteinExistence type="predicted"/>
<evidence type="ECO:0000313" key="1">
    <source>
        <dbReference type="EMBL" id="POS82371.1"/>
    </source>
</evidence>
<dbReference type="Proteomes" id="UP000237438">
    <property type="component" value="Unassembled WGS sequence"/>
</dbReference>
<dbReference type="EMBL" id="PEDP01003014">
    <property type="protein sequence ID" value="POS82371.1"/>
    <property type="molecule type" value="Genomic_DNA"/>
</dbReference>
<gene>
    <name evidence="1" type="ORF">EPUL_005896</name>
</gene>
<reference evidence="1 2" key="1">
    <citation type="submission" date="2017-10" db="EMBL/GenBank/DDBJ databases">
        <title>Development of genomic resources for the powdery mildew, Erysiphe pulchra.</title>
        <authorList>
            <person name="Wadl P.A."/>
            <person name="Mack B.M."/>
            <person name="Moore G."/>
            <person name="Beltz S.B."/>
        </authorList>
    </citation>
    <scope>NUCLEOTIDE SEQUENCE [LARGE SCALE GENOMIC DNA]</scope>
    <source>
        <strain evidence="1">Cflorida</strain>
    </source>
</reference>
<feature type="non-terminal residue" evidence="1">
    <location>
        <position position="97"/>
    </location>
</feature>
<evidence type="ECO:0000313" key="2">
    <source>
        <dbReference type="Proteomes" id="UP000237438"/>
    </source>
</evidence>
<organism evidence="1 2">
    <name type="scientific">Erysiphe pulchra</name>
    <dbReference type="NCBI Taxonomy" id="225359"/>
    <lineage>
        <taxon>Eukaryota</taxon>
        <taxon>Fungi</taxon>
        <taxon>Dikarya</taxon>
        <taxon>Ascomycota</taxon>
        <taxon>Pezizomycotina</taxon>
        <taxon>Leotiomycetes</taxon>
        <taxon>Erysiphales</taxon>
        <taxon>Erysiphaceae</taxon>
        <taxon>Erysiphe</taxon>
    </lineage>
</organism>
<accession>A0A2S4PK12</accession>
<sequence>MSTDRMPIQELSALKQSGWKLHMVRHQTFSSENNRGKLSTDMSEVGLDQKTAANSGRAKLGVVKAGGKIVEDLAVINGFSLVNFFDSMKTLNEKSAL</sequence>
<keyword evidence="2" id="KW-1185">Reference proteome</keyword>
<dbReference type="OrthoDB" id="5518345at2759"/>
<dbReference type="AlphaFoldDB" id="A0A2S4PK12"/>